<dbReference type="PROSITE" id="PS51736">
    <property type="entry name" value="RECOMBINASES_3"/>
    <property type="match status" value="1"/>
</dbReference>
<dbReference type="InterPro" id="IPR036162">
    <property type="entry name" value="Resolvase-like_N_sf"/>
</dbReference>
<dbReference type="Gene3D" id="3.90.1750.20">
    <property type="entry name" value="Putative Large Serine Recombinase, Chain B, Domain 2"/>
    <property type="match status" value="1"/>
</dbReference>
<dbReference type="Pfam" id="PF00239">
    <property type="entry name" value="Resolvase"/>
    <property type="match status" value="1"/>
</dbReference>
<dbReference type="InterPro" id="IPR006119">
    <property type="entry name" value="Resolv_N"/>
</dbReference>
<dbReference type="InterPro" id="IPR050639">
    <property type="entry name" value="SSR_resolvase"/>
</dbReference>
<dbReference type="SUPFAM" id="SSF53041">
    <property type="entry name" value="Resolvase-like"/>
    <property type="match status" value="1"/>
</dbReference>
<evidence type="ECO:0000313" key="4">
    <source>
        <dbReference type="Proteomes" id="UP001164187"/>
    </source>
</evidence>
<dbReference type="InterPro" id="IPR011109">
    <property type="entry name" value="DNA_bind_recombinase_dom"/>
</dbReference>
<dbReference type="RefSeq" id="WP_269312426.1">
    <property type="nucleotide sequence ID" value="NZ_CP114052.1"/>
</dbReference>
<dbReference type="PROSITE" id="PS51737">
    <property type="entry name" value="RECOMBINASE_DNA_BIND"/>
    <property type="match status" value="1"/>
</dbReference>
<protein>
    <submittedName>
        <fullName evidence="3">Recombinase family protein</fullName>
    </submittedName>
</protein>
<dbReference type="PANTHER" id="PTHR30461">
    <property type="entry name" value="DNA-INVERTASE FROM LAMBDOID PROPHAGE"/>
    <property type="match status" value="1"/>
</dbReference>
<dbReference type="Proteomes" id="UP001164187">
    <property type="component" value="Chromosome"/>
</dbReference>
<proteinExistence type="predicted"/>
<reference evidence="3" key="1">
    <citation type="submission" date="2022-12" db="EMBL/GenBank/DDBJ databases">
        <title>Peptostreptococcus.</title>
        <authorList>
            <person name="Lee S.H."/>
        </authorList>
    </citation>
    <scope>NUCLEOTIDE SEQUENCE</scope>
    <source>
        <strain evidence="3">CBA3647</strain>
    </source>
</reference>
<evidence type="ECO:0000313" key="3">
    <source>
        <dbReference type="EMBL" id="WAW15747.1"/>
    </source>
</evidence>
<dbReference type="InterPro" id="IPR038109">
    <property type="entry name" value="DNA_bind_recomb_sf"/>
</dbReference>
<evidence type="ECO:0000259" key="2">
    <source>
        <dbReference type="PROSITE" id="PS51737"/>
    </source>
</evidence>
<keyword evidence="4" id="KW-1185">Reference proteome</keyword>
<gene>
    <name evidence="3" type="ORF">O0R46_04660</name>
</gene>
<feature type="domain" description="Resolvase/invertase-type recombinase catalytic" evidence="1">
    <location>
        <begin position="1"/>
        <end position="59"/>
    </location>
</feature>
<sequence length="247" mass="28827">MYEELKKYQVTFVSKNEQFDTSSAMGEAMLKIILVFAELERKLTSERVSATMMSRAVKGLWNGSNVPLGYEWNEEKKYPIPNESEKITVKLIYDKYLKIKSCNKLAKYLNDNHIATKRGGEWTSKTVNDILRNPFYKGTYRYNYRESGNGKKKQENEWIIIENNHEFIIDESIWKACNDILDINAGTNNSKFRSKIHTHIFSKKLICLKCGNTYMASKDRARSDGFRPSTYRCSGNVRKHICKLFHN</sequence>
<name>A0ABY7JQV8_9FIRM</name>
<dbReference type="Gene3D" id="3.40.50.1390">
    <property type="entry name" value="Resolvase, N-terminal catalytic domain"/>
    <property type="match status" value="1"/>
</dbReference>
<dbReference type="EMBL" id="CP114052">
    <property type="protein sequence ID" value="WAW15747.1"/>
    <property type="molecule type" value="Genomic_DNA"/>
</dbReference>
<dbReference type="PANTHER" id="PTHR30461:SF23">
    <property type="entry name" value="DNA RECOMBINASE-RELATED"/>
    <property type="match status" value="1"/>
</dbReference>
<accession>A0ABY7JQV8</accession>
<evidence type="ECO:0000259" key="1">
    <source>
        <dbReference type="PROSITE" id="PS51736"/>
    </source>
</evidence>
<dbReference type="Pfam" id="PF07508">
    <property type="entry name" value="Recombinase"/>
    <property type="match status" value="1"/>
</dbReference>
<organism evidence="3 4">
    <name type="scientific">Peptostreptococcus equinus</name>
    <dbReference type="NCBI Taxonomy" id="3003601"/>
    <lineage>
        <taxon>Bacteria</taxon>
        <taxon>Bacillati</taxon>
        <taxon>Bacillota</taxon>
        <taxon>Clostridia</taxon>
        <taxon>Peptostreptococcales</taxon>
        <taxon>Peptostreptococcaceae</taxon>
        <taxon>Peptostreptococcus</taxon>
    </lineage>
</organism>
<feature type="domain" description="Recombinase" evidence="2">
    <location>
        <begin position="67"/>
        <end position="187"/>
    </location>
</feature>